<sequence>MNMIIIQESGMSFGPFPEELVFRIEKSPTLLKLNKVAQSNEGISIAEFLLFKSTNNTNYVSIIEAKTSSPHPTNRDDFESYISQINEKLANSLHLFISFYLNRHNTGYSELPIQFKSIPLENIAFELILVVKNSEDSWLRPVYDDLRAALKPIIKLWNISPTAIKVFNEDMAREKQLVS</sequence>
<gene>
    <name evidence="1" type="ORF">JT25_013755</name>
</gene>
<dbReference type="STRING" id="1538553.JT25_013755"/>
<protein>
    <submittedName>
        <fullName evidence="1">Uncharacterized protein</fullName>
    </submittedName>
</protein>
<dbReference type="OrthoDB" id="582102at2"/>
<dbReference type="EMBL" id="CP014476">
    <property type="protein sequence ID" value="AMK77535.1"/>
    <property type="molecule type" value="Genomic_DNA"/>
</dbReference>
<name>A0A126T636_9GAMM</name>
<dbReference type="KEGG" id="mdn:JT25_013755"/>
<evidence type="ECO:0000313" key="2">
    <source>
        <dbReference type="Proteomes" id="UP000030512"/>
    </source>
</evidence>
<dbReference type="Proteomes" id="UP000030512">
    <property type="component" value="Chromosome"/>
</dbReference>
<dbReference type="AlphaFoldDB" id="A0A126T636"/>
<keyword evidence="2" id="KW-1185">Reference proteome</keyword>
<reference evidence="1 2" key="1">
    <citation type="journal article" date="2015" name="Environ. Microbiol.">
        <title>Methane oxidation coupled to nitrate reduction under hypoxia by the Gammaproteobacterium Methylomonas denitrificans, sp. nov. type strain FJG1.</title>
        <authorList>
            <person name="Kits K.D."/>
            <person name="Klotz M.G."/>
            <person name="Stein L.Y."/>
        </authorList>
    </citation>
    <scope>NUCLEOTIDE SEQUENCE [LARGE SCALE GENOMIC DNA]</scope>
    <source>
        <strain evidence="1 2">FJG1</strain>
    </source>
</reference>
<organism evidence="1 2">
    <name type="scientific">Methylomonas denitrificans</name>
    <dbReference type="NCBI Taxonomy" id="1538553"/>
    <lineage>
        <taxon>Bacteria</taxon>
        <taxon>Pseudomonadati</taxon>
        <taxon>Pseudomonadota</taxon>
        <taxon>Gammaproteobacteria</taxon>
        <taxon>Methylococcales</taxon>
        <taxon>Methylococcaceae</taxon>
        <taxon>Methylomonas</taxon>
    </lineage>
</organism>
<dbReference type="RefSeq" id="WP_036275154.1">
    <property type="nucleotide sequence ID" value="NZ_CP014476.1"/>
</dbReference>
<evidence type="ECO:0000313" key="1">
    <source>
        <dbReference type="EMBL" id="AMK77535.1"/>
    </source>
</evidence>
<proteinExistence type="predicted"/>
<accession>A0A126T636</accession>